<proteinExistence type="predicted"/>
<reference evidence="4" key="1">
    <citation type="submission" date="2017-02" db="UniProtKB">
        <authorList>
            <consortium name="WormBaseParasite"/>
        </authorList>
    </citation>
    <scope>IDENTIFICATION</scope>
</reference>
<name>A0A0N4YNG7_NIPBR</name>
<dbReference type="STRING" id="27835.A0A0N4YNG7"/>
<dbReference type="AlphaFoldDB" id="A0A0N4YNG7"/>
<evidence type="ECO:0000256" key="1">
    <source>
        <dbReference type="SAM" id="MobiDB-lite"/>
    </source>
</evidence>
<dbReference type="Proteomes" id="UP000271162">
    <property type="component" value="Unassembled WGS sequence"/>
</dbReference>
<feature type="compositionally biased region" description="Gly residues" evidence="1">
    <location>
        <begin position="86"/>
        <end position="98"/>
    </location>
</feature>
<reference evidence="2 3" key="2">
    <citation type="submission" date="2018-11" db="EMBL/GenBank/DDBJ databases">
        <authorList>
            <consortium name="Pathogen Informatics"/>
        </authorList>
    </citation>
    <scope>NUCLEOTIDE SEQUENCE [LARGE SCALE GENOMIC DNA]</scope>
</reference>
<evidence type="ECO:0000313" key="4">
    <source>
        <dbReference type="WBParaSite" id="NBR_0001877901-mRNA-1"/>
    </source>
</evidence>
<dbReference type="WBParaSite" id="NBR_0001877901-mRNA-1">
    <property type="protein sequence ID" value="NBR_0001877901-mRNA-1"/>
    <property type="gene ID" value="NBR_0001877901"/>
</dbReference>
<sequence>MLLMSRRKTINLTESKKKAKCDSCKRSNSTKPKKSSMVVTDNKKPPVVPPHASSSLPSAPPQTIRNVNDGENELNFPEPPSTFAGGNNGRGGGGGGGADLDFDELARRFDQLKKK</sequence>
<gene>
    <name evidence="2" type="ORF">NBR_LOCUS18780</name>
</gene>
<dbReference type="OMA" id="PKPCESC"/>
<evidence type="ECO:0000313" key="3">
    <source>
        <dbReference type="Proteomes" id="UP000271162"/>
    </source>
</evidence>
<evidence type="ECO:0000313" key="2">
    <source>
        <dbReference type="EMBL" id="VDL82505.1"/>
    </source>
</evidence>
<feature type="compositionally biased region" description="Basic and acidic residues" evidence="1">
    <location>
        <begin position="14"/>
        <end position="25"/>
    </location>
</feature>
<keyword evidence="3" id="KW-1185">Reference proteome</keyword>
<organism evidence="4">
    <name type="scientific">Nippostrongylus brasiliensis</name>
    <name type="common">Rat hookworm</name>
    <dbReference type="NCBI Taxonomy" id="27835"/>
    <lineage>
        <taxon>Eukaryota</taxon>
        <taxon>Metazoa</taxon>
        <taxon>Ecdysozoa</taxon>
        <taxon>Nematoda</taxon>
        <taxon>Chromadorea</taxon>
        <taxon>Rhabditida</taxon>
        <taxon>Rhabditina</taxon>
        <taxon>Rhabditomorpha</taxon>
        <taxon>Strongyloidea</taxon>
        <taxon>Heligmosomidae</taxon>
        <taxon>Nippostrongylus</taxon>
    </lineage>
</organism>
<accession>A0A0N4YNG7</accession>
<protein>
    <submittedName>
        <fullName evidence="2 4">Uncharacterized protein</fullName>
    </submittedName>
</protein>
<dbReference type="EMBL" id="UYSL01023664">
    <property type="protein sequence ID" value="VDL82505.1"/>
    <property type="molecule type" value="Genomic_DNA"/>
</dbReference>
<feature type="region of interest" description="Disordered" evidence="1">
    <location>
        <begin position="1"/>
        <end position="101"/>
    </location>
</feature>